<dbReference type="eggNOG" id="arCOG10622">
    <property type="taxonomic scope" value="Archaea"/>
</dbReference>
<dbReference type="Proteomes" id="UP000001068">
    <property type="component" value="Chromosome"/>
</dbReference>
<accession>E8R723</accession>
<reference evidence="1 2" key="2">
    <citation type="journal article" date="2011" name="Stand. Genomic Sci.">
        <title>Complete genome sequence of Desulfurococcus mucosus type strain (O7/1).</title>
        <authorList>
            <person name="Wirth R."/>
            <person name="Chertkov O."/>
            <person name="Held B."/>
            <person name="Lapidus A."/>
            <person name="Nolan M."/>
            <person name="Lucas S."/>
            <person name="Hammon N."/>
            <person name="Deshpande S."/>
            <person name="Cheng J.F."/>
            <person name="Tapia R."/>
            <person name="Han C."/>
            <person name="Goodwin L."/>
            <person name="Pitluck S."/>
            <person name="Liolios K."/>
            <person name="Ioanna P."/>
            <person name="Ivanova N."/>
            <person name="Mavromatis K."/>
            <person name="Mikhailova N."/>
            <person name="Pati A."/>
            <person name="Chen A."/>
            <person name="Palaniappan K."/>
            <person name="Land M."/>
            <person name="Hauser L."/>
            <person name="Chang Y.J."/>
            <person name="Jeffries C.D."/>
            <person name="Bilek Y."/>
            <person name="Hader T."/>
            <person name="Rohde M."/>
            <person name="Spring S."/>
            <person name="Sikorski J."/>
            <person name="Goker M."/>
            <person name="Woyke T."/>
            <person name="Bristow J."/>
            <person name="Eisen J.A."/>
            <person name="Markowitz V."/>
            <person name="Hugenholtz P."/>
            <person name="Kyrpides N.C."/>
            <person name="Klenk H.P."/>
        </authorList>
    </citation>
    <scope>NUCLEOTIDE SEQUENCE [LARGE SCALE GENOMIC DNA]</scope>
    <source>
        <strain evidence="2">ATCC 35584 / DSM 2162 / JCM 9187 / O7/1</strain>
    </source>
</reference>
<sequence>MQFICKASSAYCYMVDSMLKALGLTPLRTTGGEQPVGNIVFYAGRIDGELEGFLNSVAGHGLRVIIGVEHGGVVEKRVLKKIINIRRAGLEILVTASTMKDYRVLREEMPDVNVVYIPLHAPGSSVMRDLLPSDGGIATHSDECGRIVEVAGELEAVGFNPLIVNFSEKECSASSPWVINVATDSVFNLSSRIVIGVILDESASSYMVFDALYRNSRPLIVCSDMDIPVDSQMVIKTGRCSVDELASTIISLFSRIEYYRRIGSERPASTVAGRGMDALKEFIDGMRRQV</sequence>
<dbReference type="RefSeq" id="WP_013561678.1">
    <property type="nucleotide sequence ID" value="NC_014961.1"/>
</dbReference>
<dbReference type="AlphaFoldDB" id="E8R723"/>
<reference evidence="2" key="1">
    <citation type="submission" date="2010-11" db="EMBL/GenBank/DDBJ databases">
        <title>The complete genome of Desulfurococcus mucosus DSM 2162.</title>
        <authorList>
            <consortium name="US DOE Joint Genome Institute (JGI-PGF)"/>
            <person name="Lucas S."/>
            <person name="Copeland A."/>
            <person name="Lapidus A."/>
            <person name="Bruce D."/>
            <person name="Goodwin L."/>
            <person name="Pitluck S."/>
            <person name="Kyrpides N."/>
            <person name="Mavromatis K."/>
            <person name="Pagani I."/>
            <person name="Ivanova N."/>
            <person name="Ovchinnikova G."/>
            <person name="Chertkov O."/>
            <person name="Held B."/>
            <person name="Brettin T."/>
            <person name="Detter J.C."/>
            <person name="Tapia R."/>
            <person name="Han C."/>
            <person name="Land M."/>
            <person name="Hauser L."/>
            <person name="Markowitz V."/>
            <person name="Cheng J.-F."/>
            <person name="Hugenholtz P."/>
            <person name="Woyke T."/>
            <person name="Wu D."/>
            <person name="Wirth R."/>
            <person name="Bilek Y."/>
            <person name="Hader T."/>
            <person name="Klenk H.-P."/>
            <person name="Eisen J.A."/>
        </authorList>
    </citation>
    <scope>NUCLEOTIDE SEQUENCE [LARGE SCALE GENOMIC DNA]</scope>
    <source>
        <strain evidence="2">ATCC 35584 / DSM 2162 / JCM 9187 / O7/1</strain>
    </source>
</reference>
<proteinExistence type="predicted"/>
<dbReference type="OrthoDB" id="381692at2157"/>
<evidence type="ECO:0000313" key="2">
    <source>
        <dbReference type="Proteomes" id="UP000001068"/>
    </source>
</evidence>
<protein>
    <submittedName>
        <fullName evidence="1">Uncharacterized protein</fullName>
    </submittedName>
</protein>
<organism evidence="1 2">
    <name type="scientific">Desulfurococcus mucosus (strain ATCC 35584 / DSM 2162 / JCM 9187 / O7/1)</name>
    <dbReference type="NCBI Taxonomy" id="765177"/>
    <lineage>
        <taxon>Archaea</taxon>
        <taxon>Thermoproteota</taxon>
        <taxon>Thermoprotei</taxon>
        <taxon>Desulfurococcales</taxon>
        <taxon>Desulfurococcaceae</taxon>
        <taxon>Desulfurococcus</taxon>
    </lineage>
</organism>
<keyword evidence="2" id="KW-1185">Reference proteome</keyword>
<dbReference type="KEGG" id="dmu:Desmu_0137"/>
<gene>
    <name evidence="1" type="ordered locus">Desmu_0137</name>
</gene>
<name>E8R723_DESM0</name>
<evidence type="ECO:0000313" key="1">
    <source>
        <dbReference type="EMBL" id="ADV64456.1"/>
    </source>
</evidence>
<dbReference type="HOGENOM" id="CLU_958470_0_0_2"/>
<dbReference type="GeneID" id="10152825"/>
<dbReference type="EMBL" id="CP002363">
    <property type="protein sequence ID" value="ADV64456.1"/>
    <property type="molecule type" value="Genomic_DNA"/>
</dbReference>